<dbReference type="RefSeq" id="WP_270150509.1">
    <property type="nucleotide sequence ID" value="NZ_CP115450.1"/>
</dbReference>
<organism evidence="1 2">
    <name type="scientific">Kitasatospora cathayae</name>
    <dbReference type="NCBI Taxonomy" id="3004092"/>
    <lineage>
        <taxon>Bacteria</taxon>
        <taxon>Bacillati</taxon>
        <taxon>Actinomycetota</taxon>
        <taxon>Actinomycetes</taxon>
        <taxon>Kitasatosporales</taxon>
        <taxon>Streptomycetaceae</taxon>
        <taxon>Kitasatospora</taxon>
    </lineage>
</organism>
<dbReference type="EMBL" id="CP115450">
    <property type="protein sequence ID" value="WBP91262.1"/>
    <property type="molecule type" value="Genomic_DNA"/>
</dbReference>
<proteinExistence type="predicted"/>
<gene>
    <name evidence="1" type="ORF">O1G21_38880</name>
</gene>
<protein>
    <submittedName>
        <fullName evidence="1">Uncharacterized protein</fullName>
    </submittedName>
</protein>
<evidence type="ECO:0000313" key="2">
    <source>
        <dbReference type="Proteomes" id="UP001212821"/>
    </source>
</evidence>
<evidence type="ECO:0000313" key="1">
    <source>
        <dbReference type="EMBL" id="WBP91262.1"/>
    </source>
</evidence>
<name>A0ABY7QET4_9ACTN</name>
<dbReference type="Proteomes" id="UP001212821">
    <property type="component" value="Chromosome"/>
</dbReference>
<keyword evidence="2" id="KW-1185">Reference proteome</keyword>
<reference evidence="2" key="1">
    <citation type="submission" date="2022-12" db="EMBL/GenBank/DDBJ databases">
        <authorList>
            <person name="Mo P."/>
        </authorList>
    </citation>
    <scope>NUCLEOTIDE SEQUENCE [LARGE SCALE GENOMIC DNA]</scope>
    <source>
        <strain evidence="2">HUAS 3-15</strain>
    </source>
</reference>
<accession>A0ABY7QET4</accession>
<sequence length="81" mass="8890">MTTTQQPKASWYAQYVCHTCGDGGDALFEDGTTVDADHDCDHGEAEIAWKGRAECTCGWSPETDFADGDYVEADHDCHTDQ</sequence>